<accession>A0A8J5NYK8</accession>
<comment type="caution">
    <text evidence="2">The sequence shown here is derived from an EMBL/GenBank/DDBJ whole genome shotgun (WGS) entry which is preliminary data.</text>
</comment>
<proteinExistence type="predicted"/>
<dbReference type="AlphaFoldDB" id="A0A8J5NYK8"/>
<dbReference type="PROSITE" id="PS51819">
    <property type="entry name" value="VOC"/>
    <property type="match status" value="1"/>
</dbReference>
<dbReference type="Pfam" id="PF13669">
    <property type="entry name" value="Glyoxalase_4"/>
    <property type="match status" value="1"/>
</dbReference>
<evidence type="ECO:0000313" key="3">
    <source>
        <dbReference type="Proteomes" id="UP000694050"/>
    </source>
</evidence>
<gene>
    <name evidence="2" type="ORF">Forpe1208_v012218</name>
</gene>
<reference evidence="2" key="1">
    <citation type="submission" date="2021-04" db="EMBL/GenBank/DDBJ databases">
        <title>First draft genome resource for Brassicaceae pathogens Fusarium oxysporum f. sp. raphani and Fusarium oxysporum f. sp. rapae.</title>
        <authorList>
            <person name="Asai S."/>
        </authorList>
    </citation>
    <scope>NUCLEOTIDE SEQUENCE</scope>
    <source>
        <strain evidence="2">Tf1208</strain>
    </source>
</reference>
<feature type="domain" description="VOC" evidence="1">
    <location>
        <begin position="84"/>
        <end position="209"/>
    </location>
</feature>
<protein>
    <recommendedName>
        <fullName evidence="1">VOC domain-containing protein</fullName>
    </recommendedName>
</protein>
<evidence type="ECO:0000259" key="1">
    <source>
        <dbReference type="PROSITE" id="PS51819"/>
    </source>
</evidence>
<evidence type="ECO:0000313" key="2">
    <source>
        <dbReference type="EMBL" id="KAG7408602.1"/>
    </source>
</evidence>
<name>A0A8J5NYK8_FUSOX</name>
<organism evidence="2 3">
    <name type="scientific">Fusarium oxysporum f. sp. rapae</name>
    <dbReference type="NCBI Taxonomy" id="485398"/>
    <lineage>
        <taxon>Eukaryota</taxon>
        <taxon>Fungi</taxon>
        <taxon>Dikarya</taxon>
        <taxon>Ascomycota</taxon>
        <taxon>Pezizomycotina</taxon>
        <taxon>Sordariomycetes</taxon>
        <taxon>Hypocreomycetidae</taxon>
        <taxon>Hypocreales</taxon>
        <taxon>Nectriaceae</taxon>
        <taxon>Fusarium</taxon>
        <taxon>Fusarium oxysporum species complex</taxon>
    </lineage>
</organism>
<dbReference type="InterPro" id="IPR037523">
    <property type="entry name" value="VOC_core"/>
</dbReference>
<sequence length="209" mass="23268">MPGDIGLSVHFSVYSLEKARHVLRAENIAFEERALKDGSLELVFGRESAGYPIRLRQVPAREVLDHDFSGSDHVLSSIIGSTGQIDHYAAIMPNSARAKRFHEYMMGFTPVRTFTVKAGATAQSDDGLMHAMTVPFDTSRVVVLTEGLTQESIFTKLMERHNGPYLHHLVLQVDNVDSVFAQVRERGWQTTSEEPSFDLVLFILCSSTG</sequence>
<dbReference type="EMBL" id="JAELUQ010000009">
    <property type="protein sequence ID" value="KAG7408602.1"/>
    <property type="molecule type" value="Genomic_DNA"/>
</dbReference>
<dbReference type="Proteomes" id="UP000694050">
    <property type="component" value="Unassembled WGS sequence"/>
</dbReference>